<keyword evidence="10" id="KW-1185">Reference proteome</keyword>
<dbReference type="GO" id="GO:0005975">
    <property type="term" value="P:carbohydrate metabolic process"/>
    <property type="evidence" value="ECO:0007669"/>
    <property type="project" value="InterPro"/>
</dbReference>
<protein>
    <submittedName>
        <fullName evidence="9">Alpha-glucosidase</fullName>
    </submittedName>
</protein>
<dbReference type="CDD" id="cd06604">
    <property type="entry name" value="GH31_glucosidase_II_MalA"/>
    <property type="match status" value="1"/>
</dbReference>
<evidence type="ECO:0000259" key="6">
    <source>
        <dbReference type="Pfam" id="PF13802"/>
    </source>
</evidence>
<dbReference type="InterPro" id="IPR030458">
    <property type="entry name" value="Glyco_hydro_31_AS"/>
</dbReference>
<dbReference type="InterPro" id="IPR033403">
    <property type="entry name" value="DUF5110"/>
</dbReference>
<evidence type="ECO:0000259" key="7">
    <source>
        <dbReference type="Pfam" id="PF17137"/>
    </source>
</evidence>
<dbReference type="Pfam" id="PF21365">
    <property type="entry name" value="Glyco_hydro_31_3rd"/>
    <property type="match status" value="1"/>
</dbReference>
<keyword evidence="3 4" id="KW-0326">Glycosidase</keyword>
<dbReference type="GO" id="GO:0030246">
    <property type="term" value="F:carbohydrate binding"/>
    <property type="evidence" value="ECO:0007669"/>
    <property type="project" value="InterPro"/>
</dbReference>
<evidence type="ECO:0000256" key="2">
    <source>
        <dbReference type="ARBA" id="ARBA00022801"/>
    </source>
</evidence>
<name>A0A1I2IB56_9BACT</name>
<accession>A0A1I2IB56</accession>
<dbReference type="OrthoDB" id="176168at2"/>
<evidence type="ECO:0000259" key="8">
    <source>
        <dbReference type="Pfam" id="PF21365"/>
    </source>
</evidence>
<dbReference type="EMBL" id="FONY01000030">
    <property type="protein sequence ID" value="SFF38898.1"/>
    <property type="molecule type" value="Genomic_DNA"/>
</dbReference>
<dbReference type="PANTHER" id="PTHR22762:SF166">
    <property type="entry name" value="ALPHA-GLUCOSIDASE"/>
    <property type="match status" value="1"/>
</dbReference>
<dbReference type="Proteomes" id="UP000199513">
    <property type="component" value="Unassembled WGS sequence"/>
</dbReference>
<evidence type="ECO:0000256" key="1">
    <source>
        <dbReference type="ARBA" id="ARBA00007806"/>
    </source>
</evidence>
<proteinExistence type="inferred from homology"/>
<dbReference type="Pfam" id="PF13802">
    <property type="entry name" value="Gal_mutarotas_2"/>
    <property type="match status" value="1"/>
</dbReference>
<feature type="domain" description="Glycosyl hydrolase family 31 C-terminal" evidence="8">
    <location>
        <begin position="570"/>
        <end position="657"/>
    </location>
</feature>
<evidence type="ECO:0000313" key="9">
    <source>
        <dbReference type="EMBL" id="SFF38898.1"/>
    </source>
</evidence>
<organism evidence="9 10">
    <name type="scientific">Thermoflexibacter ruber</name>
    <dbReference type="NCBI Taxonomy" id="1003"/>
    <lineage>
        <taxon>Bacteria</taxon>
        <taxon>Pseudomonadati</taxon>
        <taxon>Bacteroidota</taxon>
        <taxon>Cytophagia</taxon>
        <taxon>Cytophagales</taxon>
        <taxon>Thermoflexibacteraceae</taxon>
        <taxon>Thermoflexibacter</taxon>
    </lineage>
</organism>
<evidence type="ECO:0000256" key="4">
    <source>
        <dbReference type="RuleBase" id="RU361185"/>
    </source>
</evidence>
<dbReference type="STRING" id="1003.SAMN04488541_103013"/>
<evidence type="ECO:0000313" key="10">
    <source>
        <dbReference type="Proteomes" id="UP000199513"/>
    </source>
</evidence>
<dbReference type="InterPro" id="IPR011013">
    <property type="entry name" value="Gal_mutarotase_sf_dom"/>
</dbReference>
<dbReference type="AlphaFoldDB" id="A0A1I2IB56"/>
<dbReference type="Pfam" id="PF01055">
    <property type="entry name" value="Glyco_hydro_31_2nd"/>
    <property type="match status" value="1"/>
</dbReference>
<dbReference type="InterPro" id="IPR017853">
    <property type="entry name" value="GH"/>
</dbReference>
<dbReference type="PROSITE" id="PS00129">
    <property type="entry name" value="GLYCOSYL_HYDROL_F31_1"/>
    <property type="match status" value="1"/>
</dbReference>
<dbReference type="SUPFAM" id="SSF74650">
    <property type="entry name" value="Galactose mutarotase-like"/>
    <property type="match status" value="1"/>
</dbReference>
<dbReference type="PANTHER" id="PTHR22762">
    <property type="entry name" value="ALPHA-GLUCOSIDASE"/>
    <property type="match status" value="1"/>
</dbReference>
<dbReference type="Gene3D" id="3.20.20.80">
    <property type="entry name" value="Glycosidases"/>
    <property type="match status" value="1"/>
</dbReference>
<dbReference type="SUPFAM" id="SSF51445">
    <property type="entry name" value="(Trans)glycosidases"/>
    <property type="match status" value="1"/>
</dbReference>
<feature type="domain" description="DUF5110" evidence="7">
    <location>
        <begin position="674"/>
        <end position="740"/>
    </location>
</feature>
<dbReference type="Pfam" id="PF17137">
    <property type="entry name" value="DUF5110"/>
    <property type="match status" value="1"/>
</dbReference>
<dbReference type="InterPro" id="IPR048395">
    <property type="entry name" value="Glyco_hydro_31_C"/>
</dbReference>
<sequence>MKNKLNQSLGNYIAHFPIENGLQFETTLGKFQLIVYQHSIIRLRIVKEDFEERDFSYSVIAKPEPLSFLMEENGNSFRLITNTLTLQISKNPMRFSFFTKEGKLINQDDAAFGTSWIGEQVTTYKILQEGEHFIGLGEKTGNLDRRGRAFTHWNTDRFGYDEDSDMIYASFPFYIGINQNLAYGIFMDNSYKSHFNFGASNDRFVSFCAEDGEMNYYFIHNESVSKIIEDYTFLTGRMEMPPLWSLGYQQCRYSYYPESEVLTLARTFREKQIPADVIYLDIHYMQDYKLFTWDEKRFPEPEKLIKKLEEMGFKVVVMCDPGIKVEKGYKPYDKAIKKDLFVKYPDGTPYTAQVWPGWCHFPDFTKEETRAWWGESFKEYVSMGLEGFWNDMNEPASWGQRTPDLIEFDMDGEKASFKRVHNLYGMQMTRATFEGTKKLLKGRRPFLLTRSAFCGSQRFTAIWTGDNTSSDEHMMTGIRLVNALGLSGMPVAGYDVGGFIGEPSVALFARWLSIGAFSAFFRGHSMINSKDQEPWSYGEEVEDIARNYISLRYKLLPYIYSYFYEATRNGLPVVRSLAIDYTFDENIYSPKFQNQYLFGANLLVCPVESYKEITKVYLPKGAWYYLYSNTLYQGGEEIYADCPLELLPVYVKAGGILLMQSLVQSTGEKHDGILEVHVYYGTEGSTFIYYEDDGKTYKYEKGKYYKRNISYFPENQAIVFSMVEGDYKSSFDKIKLVLHNFEGVKKNIEVNNEKVKVIKEELELLPPVSSFDPLGKQNTSIKQINKVALFENSDKEIIVRLS</sequence>
<dbReference type="GO" id="GO:0004553">
    <property type="term" value="F:hydrolase activity, hydrolyzing O-glycosyl compounds"/>
    <property type="evidence" value="ECO:0007669"/>
    <property type="project" value="InterPro"/>
</dbReference>
<gene>
    <name evidence="9" type="ORF">SAMN04488541_103013</name>
</gene>
<dbReference type="RefSeq" id="WP_091548371.1">
    <property type="nucleotide sequence ID" value="NZ_FONY01000030.1"/>
</dbReference>
<dbReference type="Gene3D" id="2.60.40.1760">
    <property type="entry name" value="glycosyl hydrolase (family 31)"/>
    <property type="match status" value="1"/>
</dbReference>
<dbReference type="Gene3D" id="2.60.40.1180">
    <property type="entry name" value="Golgi alpha-mannosidase II"/>
    <property type="match status" value="2"/>
</dbReference>
<evidence type="ECO:0000256" key="3">
    <source>
        <dbReference type="ARBA" id="ARBA00023295"/>
    </source>
</evidence>
<reference evidence="9 10" key="1">
    <citation type="submission" date="2016-10" db="EMBL/GenBank/DDBJ databases">
        <authorList>
            <person name="de Groot N.N."/>
        </authorList>
    </citation>
    <scope>NUCLEOTIDE SEQUENCE [LARGE SCALE GENOMIC DNA]</scope>
    <source>
        <strain>GEY</strain>
        <strain evidence="10">DSM 9560</strain>
    </source>
</reference>
<feature type="domain" description="Glycoside hydrolase family 31 N-terminal" evidence="6">
    <location>
        <begin position="31"/>
        <end position="195"/>
    </location>
</feature>
<feature type="domain" description="Glycoside hydrolase family 31 TIM barrel" evidence="5">
    <location>
        <begin position="239"/>
        <end position="561"/>
    </location>
</feature>
<comment type="similarity">
    <text evidence="1 4">Belongs to the glycosyl hydrolase 31 family.</text>
</comment>
<dbReference type="InterPro" id="IPR013780">
    <property type="entry name" value="Glyco_hydro_b"/>
</dbReference>
<keyword evidence="2 4" id="KW-0378">Hydrolase</keyword>
<dbReference type="InterPro" id="IPR025887">
    <property type="entry name" value="Glyco_hydro_31_N_dom"/>
</dbReference>
<dbReference type="SUPFAM" id="SSF51011">
    <property type="entry name" value="Glycosyl hydrolase domain"/>
    <property type="match status" value="1"/>
</dbReference>
<dbReference type="InterPro" id="IPR000322">
    <property type="entry name" value="Glyco_hydro_31_TIM"/>
</dbReference>
<evidence type="ECO:0000259" key="5">
    <source>
        <dbReference type="Pfam" id="PF01055"/>
    </source>
</evidence>
<dbReference type="CDD" id="cd14752">
    <property type="entry name" value="GH31_N"/>
    <property type="match status" value="1"/>
</dbReference>